<sequence>LDKNQSNF</sequence>
<evidence type="ECO:0000313" key="2">
    <source>
        <dbReference type="Proteomes" id="UP000008367"/>
    </source>
</evidence>
<accession>A0A454CMD2</accession>
<gene>
    <name evidence="1" type="ORF">VCHENC02_0450B</name>
</gene>
<reference evidence="1 2" key="1">
    <citation type="submission" date="2012-10" db="EMBL/GenBank/DDBJ databases">
        <title>Genome sequence of Vibrio Cholerae HENC-02.</title>
        <authorList>
            <person name="Eppinger M."/>
            <person name="Hasan N.A."/>
            <person name="Sengamalay N."/>
            <person name="Hine E."/>
            <person name="Su Q."/>
            <person name="Daugherty S.C."/>
            <person name="Young S."/>
            <person name="Sadzewicz L."/>
            <person name="Tallon L."/>
            <person name="Cebula T.A."/>
            <person name="Ravel J."/>
            <person name="Colwell R.R."/>
        </authorList>
    </citation>
    <scope>NUCLEOTIDE SEQUENCE [LARGE SCALE GENOMIC DNA]</scope>
    <source>
        <strain evidence="1 2">HENC-02</strain>
    </source>
</reference>
<dbReference type="EMBL" id="AJSR01002896">
    <property type="protein sequence ID" value="EKM22951.1"/>
    <property type="molecule type" value="Genomic_DNA"/>
</dbReference>
<name>A0A454CMD2_VIBHA</name>
<organism evidence="1 2">
    <name type="scientific">Vibrio harveyi</name>
    <name type="common">Beneckea harveyi</name>
    <dbReference type="NCBI Taxonomy" id="669"/>
    <lineage>
        <taxon>Bacteria</taxon>
        <taxon>Pseudomonadati</taxon>
        <taxon>Pseudomonadota</taxon>
        <taxon>Gammaproteobacteria</taxon>
        <taxon>Vibrionales</taxon>
        <taxon>Vibrionaceae</taxon>
        <taxon>Vibrio</taxon>
    </lineage>
</organism>
<feature type="non-terminal residue" evidence="1">
    <location>
        <position position="1"/>
    </location>
</feature>
<dbReference type="Proteomes" id="UP000008367">
    <property type="component" value="Unassembled WGS sequence"/>
</dbReference>
<comment type="caution">
    <text evidence="1">The sequence shown here is derived from an EMBL/GenBank/DDBJ whole genome shotgun (WGS) entry which is preliminary data.</text>
</comment>
<evidence type="ECO:0000313" key="1">
    <source>
        <dbReference type="EMBL" id="EKM22951.1"/>
    </source>
</evidence>
<protein>
    <submittedName>
        <fullName evidence="1">Uncharacterized protein</fullName>
    </submittedName>
</protein>
<proteinExistence type="predicted"/>